<evidence type="ECO:0008006" key="4">
    <source>
        <dbReference type="Google" id="ProtNLM"/>
    </source>
</evidence>
<keyword evidence="1" id="KW-0732">Signal</keyword>
<feature type="non-terminal residue" evidence="2">
    <location>
        <position position="1"/>
    </location>
</feature>
<comment type="caution">
    <text evidence="2">The sequence shown here is derived from an EMBL/GenBank/DDBJ whole genome shotgun (WGS) entry which is preliminary data.</text>
</comment>
<feature type="signal peptide" evidence="1">
    <location>
        <begin position="1"/>
        <end position="18"/>
    </location>
</feature>
<accession>A0AAD7N0A2</accession>
<evidence type="ECO:0000313" key="2">
    <source>
        <dbReference type="EMBL" id="KAJ7740952.1"/>
    </source>
</evidence>
<dbReference type="AlphaFoldDB" id="A0AAD7N0A2"/>
<evidence type="ECO:0000313" key="3">
    <source>
        <dbReference type="Proteomes" id="UP001215280"/>
    </source>
</evidence>
<reference evidence="2" key="1">
    <citation type="submission" date="2023-03" db="EMBL/GenBank/DDBJ databases">
        <title>Massive genome expansion in bonnet fungi (Mycena s.s.) driven by repeated elements and novel gene families across ecological guilds.</title>
        <authorList>
            <consortium name="Lawrence Berkeley National Laboratory"/>
            <person name="Harder C.B."/>
            <person name="Miyauchi S."/>
            <person name="Viragh M."/>
            <person name="Kuo A."/>
            <person name="Thoen E."/>
            <person name="Andreopoulos B."/>
            <person name="Lu D."/>
            <person name="Skrede I."/>
            <person name="Drula E."/>
            <person name="Henrissat B."/>
            <person name="Morin E."/>
            <person name="Kohler A."/>
            <person name="Barry K."/>
            <person name="LaButti K."/>
            <person name="Morin E."/>
            <person name="Salamov A."/>
            <person name="Lipzen A."/>
            <person name="Mereny Z."/>
            <person name="Hegedus B."/>
            <person name="Baldrian P."/>
            <person name="Stursova M."/>
            <person name="Weitz H."/>
            <person name="Taylor A."/>
            <person name="Grigoriev I.V."/>
            <person name="Nagy L.G."/>
            <person name="Martin F."/>
            <person name="Kauserud H."/>
        </authorList>
    </citation>
    <scope>NUCLEOTIDE SEQUENCE</scope>
    <source>
        <strain evidence="2">CBHHK188m</strain>
    </source>
</reference>
<dbReference type="EMBL" id="JARJLG010000125">
    <property type="protein sequence ID" value="KAJ7740952.1"/>
    <property type="molecule type" value="Genomic_DNA"/>
</dbReference>
<name>A0AAD7N0A2_9AGAR</name>
<keyword evidence="3" id="KW-1185">Reference proteome</keyword>
<evidence type="ECO:0000256" key="1">
    <source>
        <dbReference type="SAM" id="SignalP"/>
    </source>
</evidence>
<sequence>KIPGTALICGGSIAGLLAARVCHAHFERVLIVEAEAWVASEEGRKTDGWDQRLKRSRVVQYNSLHACQSFLYQGLENLFPNIEEECRRSNIPVLPSNPRLNLSGILFRIPWSAFKYVGLPKTMYVGRPGFETLLRRLVLNRDAYPNIEFITRTVTDVRPDPADHSRLNKVVVRTDSGVQEFEAALVADCTGPACAGLEWLERNGYGYATAYPAGKLPLNELKISFDQKLRCSSMLFRISPAFHDQLPFPTADLWDTRPIYTFIDAKGHGLFVLTRPEGNQLMAFAGHHGTAREQPKNLAELRTYVRGLFAVKPIPEWVFELLDMLKEVQDSAVVSLLKLAPTSYIRYHKGLNLPSNYVALGDSVMTLNPLFSEGCTKAFRCALSLHNVLRAAQETSGKTLPSDFSTKFFAEQFDKTDLAWQNTRLMDYGVPTTEPLPHEKLSSGAYLRRYLKQLQHLALIDDHAGLVIYNSSMGLASSIDAFHPYIVAKILLRACLGRYYWSEWR</sequence>
<dbReference type="SUPFAM" id="SSF51905">
    <property type="entry name" value="FAD/NAD(P)-binding domain"/>
    <property type="match status" value="1"/>
</dbReference>
<organism evidence="2 3">
    <name type="scientific">Mycena maculata</name>
    <dbReference type="NCBI Taxonomy" id="230809"/>
    <lineage>
        <taxon>Eukaryota</taxon>
        <taxon>Fungi</taxon>
        <taxon>Dikarya</taxon>
        <taxon>Basidiomycota</taxon>
        <taxon>Agaricomycotina</taxon>
        <taxon>Agaricomycetes</taxon>
        <taxon>Agaricomycetidae</taxon>
        <taxon>Agaricales</taxon>
        <taxon>Marasmiineae</taxon>
        <taxon>Mycenaceae</taxon>
        <taxon>Mycena</taxon>
    </lineage>
</organism>
<feature type="chain" id="PRO_5042036601" description="FAD-dependent oxidoreductase" evidence="1">
    <location>
        <begin position="19"/>
        <end position="505"/>
    </location>
</feature>
<dbReference type="InterPro" id="IPR036188">
    <property type="entry name" value="FAD/NAD-bd_sf"/>
</dbReference>
<gene>
    <name evidence="2" type="ORF">DFH07DRAFT_982126</name>
</gene>
<proteinExistence type="predicted"/>
<protein>
    <recommendedName>
        <fullName evidence="4">FAD-dependent oxidoreductase</fullName>
    </recommendedName>
</protein>
<dbReference type="Proteomes" id="UP001215280">
    <property type="component" value="Unassembled WGS sequence"/>
</dbReference>